<evidence type="ECO:0000313" key="4">
    <source>
        <dbReference type="EMBL" id="MEE2038941.1"/>
    </source>
</evidence>
<keyword evidence="4" id="KW-0547">Nucleotide-binding</keyword>
<dbReference type="InterPro" id="IPR002789">
    <property type="entry name" value="HerA_central"/>
</dbReference>
<dbReference type="Pfam" id="PF01935">
    <property type="entry name" value="DUF87"/>
    <property type="match status" value="1"/>
</dbReference>
<proteinExistence type="predicted"/>
<dbReference type="Pfam" id="PF19044">
    <property type="entry name" value="P-loop_TraG"/>
    <property type="match status" value="1"/>
</dbReference>
<feature type="region of interest" description="Disordered" evidence="1">
    <location>
        <begin position="584"/>
        <end position="615"/>
    </location>
</feature>
<dbReference type="GO" id="GO:0005524">
    <property type="term" value="F:ATP binding"/>
    <property type="evidence" value="ECO:0007669"/>
    <property type="project" value="UniProtKB-KW"/>
</dbReference>
<dbReference type="Gene3D" id="3.40.50.300">
    <property type="entry name" value="P-loop containing nucleotide triphosphate hydrolases"/>
    <property type="match status" value="1"/>
</dbReference>
<comment type="caution">
    <text evidence="4">The sequence shown here is derived from an EMBL/GenBank/DDBJ whole genome shotgun (WGS) entry which is preliminary data.</text>
</comment>
<protein>
    <submittedName>
        <fullName evidence="4">ATP-binding protein</fullName>
    </submittedName>
</protein>
<keyword evidence="5" id="KW-1185">Reference proteome</keyword>
<evidence type="ECO:0000313" key="5">
    <source>
        <dbReference type="Proteomes" id="UP001356095"/>
    </source>
</evidence>
<dbReference type="PANTHER" id="PTHR30121:SF6">
    <property type="entry name" value="SLR6007 PROTEIN"/>
    <property type="match status" value="1"/>
</dbReference>
<gene>
    <name evidence="4" type="ORF">Q8791_17115</name>
</gene>
<evidence type="ECO:0000256" key="1">
    <source>
        <dbReference type="SAM" id="MobiDB-lite"/>
    </source>
</evidence>
<feature type="domain" description="TraG P-loop" evidence="3">
    <location>
        <begin position="457"/>
        <end position="544"/>
    </location>
</feature>
<dbReference type="SUPFAM" id="SSF52540">
    <property type="entry name" value="P-loop containing nucleoside triphosphate hydrolases"/>
    <property type="match status" value="1"/>
</dbReference>
<name>A0ABU7K9M8_9ACTN</name>
<accession>A0ABU7K9M8</accession>
<dbReference type="InterPro" id="IPR051162">
    <property type="entry name" value="T4SS_component"/>
</dbReference>
<dbReference type="Proteomes" id="UP001356095">
    <property type="component" value="Unassembled WGS sequence"/>
</dbReference>
<dbReference type="PANTHER" id="PTHR30121">
    <property type="entry name" value="UNCHARACTERIZED PROTEIN YJGR-RELATED"/>
    <property type="match status" value="1"/>
</dbReference>
<organism evidence="4 5">
    <name type="scientific">Nocardiopsis codii</name>
    <dbReference type="NCBI Taxonomy" id="3065942"/>
    <lineage>
        <taxon>Bacteria</taxon>
        <taxon>Bacillati</taxon>
        <taxon>Actinomycetota</taxon>
        <taxon>Actinomycetes</taxon>
        <taxon>Streptosporangiales</taxon>
        <taxon>Nocardiopsidaceae</taxon>
        <taxon>Nocardiopsis</taxon>
    </lineage>
</organism>
<evidence type="ECO:0000259" key="3">
    <source>
        <dbReference type="Pfam" id="PF19044"/>
    </source>
</evidence>
<dbReference type="InterPro" id="IPR043964">
    <property type="entry name" value="P-loop_TraG"/>
</dbReference>
<feature type="domain" description="Helicase HerA central" evidence="2">
    <location>
        <begin position="240"/>
        <end position="285"/>
    </location>
</feature>
<sequence>MVLHTWWTRSGSPAMGGPVVQVGAHHLTVEGGVCQTLAVTGYPRQVSVGWAEPLLTYPGQLDISFHLEPVPAPIAATRLRKRRARLESAYRSSVGQGRVEDPHQVTAAMDAAEIADRIATGQGRLFRVGVYIAVHAPTLEVLEAELQQLKALCASLLVDTVPVTFRALQGWICTLPLGTDLVGMGRSMDTDAAATLLPFASPELVADLGETTVVYGTNTHSSGLVAWDRFCGDLDNHNSVILARSGSGKSYLAKLEVLRSLLVGVEVAVIDPEGEYLRLAEAVGGTIIRLGTPEGRLNPFALPSEATDAQAFTSRALFLHTLIAAMVGGLSATDKSVVDRAIVTAYAEAGITRDPVTWGRPAPVLADLAASLEELATDPGAGEDLCSVAQELAGRLEPFVHGSHATLFDGSSTGQVGGHLTVVSLKDLPDEVRSVGVLLAVDAIWRHVTAHGPARPRMVVVDEAWLLLQDPAAARYLARLAKAGRKHWVGLTLITQDVGDVLGSDLGRVVIANAATQVLLKQAPQNVDQVAETFHLSAGETQLVSTAPRGSALLVAGHQRVGFHPVASAVEHRLITSDPAELAAIRAEEEPDENDQPEHEPGDELGAFQDTEAVA</sequence>
<reference evidence="4 5" key="1">
    <citation type="submission" date="2023-08" db="EMBL/GenBank/DDBJ databases">
        <authorList>
            <person name="Girao M."/>
            <person name="Carvalho M.F."/>
        </authorList>
    </citation>
    <scope>NUCLEOTIDE SEQUENCE [LARGE SCALE GENOMIC DNA]</scope>
    <source>
        <strain evidence="4 5">CT-R113</strain>
    </source>
</reference>
<keyword evidence="4" id="KW-0067">ATP-binding</keyword>
<dbReference type="EMBL" id="JAUZMY010000016">
    <property type="protein sequence ID" value="MEE2038941.1"/>
    <property type="molecule type" value="Genomic_DNA"/>
</dbReference>
<dbReference type="InterPro" id="IPR027417">
    <property type="entry name" value="P-loop_NTPase"/>
</dbReference>
<dbReference type="RefSeq" id="WP_330092712.1">
    <property type="nucleotide sequence ID" value="NZ_JAUZMY010000016.1"/>
</dbReference>
<evidence type="ECO:0000259" key="2">
    <source>
        <dbReference type="Pfam" id="PF01935"/>
    </source>
</evidence>
<dbReference type="Gene3D" id="1.10.8.730">
    <property type="match status" value="1"/>
</dbReference>